<feature type="region of interest" description="Disordered" evidence="1">
    <location>
        <begin position="117"/>
        <end position="168"/>
    </location>
</feature>
<evidence type="ECO:0000259" key="3">
    <source>
        <dbReference type="Pfam" id="PF24042"/>
    </source>
</evidence>
<dbReference type="Pfam" id="PF24042">
    <property type="entry name" value="DUF7351"/>
    <property type="match status" value="1"/>
</dbReference>
<dbReference type="CDD" id="cd00090">
    <property type="entry name" value="HTH_ARSR"/>
    <property type="match status" value="1"/>
</dbReference>
<dbReference type="OrthoDB" id="8482at2157"/>
<proteinExistence type="predicted"/>
<sequence length="353" mass="38026">MSKPDGASDRSATDRPAEPFKSLGNETRLEILRVLYERTRGSGSWESAVSYSDLREAVGVRDKGNFNYHLRQLDGQFVEDADGTGDDSGGYQLTFAGFEIATVIDMDAWRSHEPRGPVALEIGADGGVDRADEGETDDDSIDGGGETEGDDSGVDGGGATDEHEPEPLTAVYEDSVVELRRGDDTLYAHALRPAGAADRGMEMDALLEVASTLWRQTIESILEGICPYCHATAERSLEPEDVGHWTHSFTASCSNCGSLGGSHVGVVLLVHPAAVSFCWDHSIDVTDRRFWTLPFVDDGIVTVADEEPRRLRLAVELDGDRLEALVDDSVTVTDTVRHGAANERRGGAGGMGR</sequence>
<feature type="compositionally biased region" description="Basic and acidic residues" evidence="1">
    <location>
        <begin position="1"/>
        <end position="18"/>
    </location>
</feature>
<dbReference type="Pfam" id="PF24038">
    <property type="entry name" value="DUF7347"/>
    <property type="match status" value="1"/>
</dbReference>
<comment type="caution">
    <text evidence="4">The sequence shown here is derived from an EMBL/GenBank/DDBJ whole genome shotgun (WGS) entry which is preliminary data.</text>
</comment>
<feature type="compositionally biased region" description="Acidic residues" evidence="1">
    <location>
        <begin position="134"/>
        <end position="153"/>
    </location>
</feature>
<dbReference type="InterPro" id="IPR011991">
    <property type="entry name" value="ArsR-like_HTH"/>
</dbReference>
<dbReference type="InterPro" id="IPR055771">
    <property type="entry name" value="DUF7347"/>
</dbReference>
<organism evidence="4 5">
    <name type="scientific">Natrarchaeobius chitinivorans</name>
    <dbReference type="NCBI Taxonomy" id="1679083"/>
    <lineage>
        <taxon>Archaea</taxon>
        <taxon>Methanobacteriati</taxon>
        <taxon>Methanobacteriota</taxon>
        <taxon>Stenosarchaea group</taxon>
        <taxon>Halobacteria</taxon>
        <taxon>Halobacteriales</taxon>
        <taxon>Natrialbaceae</taxon>
        <taxon>Natrarchaeobius</taxon>
    </lineage>
</organism>
<evidence type="ECO:0000259" key="2">
    <source>
        <dbReference type="Pfam" id="PF24038"/>
    </source>
</evidence>
<accession>A0A3N6MNZ2</accession>
<gene>
    <name evidence="4" type="ORF">EA473_01265</name>
</gene>
<dbReference type="EMBL" id="REGA01000001">
    <property type="protein sequence ID" value="RQG97861.1"/>
    <property type="molecule type" value="Genomic_DNA"/>
</dbReference>
<reference evidence="4 5" key="1">
    <citation type="submission" date="2018-10" db="EMBL/GenBank/DDBJ databases">
        <title>Natrarchaeobius chitinivorans gen. nov., sp. nov., and Natrarchaeobius haloalkaliphilus sp. nov., alkaliphilic, chitin-utilizing haloarchaea from hypersaline alkaline lakes.</title>
        <authorList>
            <person name="Sorokin D.Y."/>
            <person name="Elcheninov A.G."/>
            <person name="Kostrikina N.A."/>
            <person name="Bale N.J."/>
            <person name="Sinninghe Damste J.S."/>
            <person name="Khijniak T.V."/>
            <person name="Kublanov I.V."/>
            <person name="Toshchakov S.V."/>
        </authorList>
    </citation>
    <scope>NUCLEOTIDE SEQUENCE [LARGE SCALE GENOMIC DNA]</scope>
    <source>
        <strain evidence="4 5">AArcht4T</strain>
    </source>
</reference>
<evidence type="ECO:0000313" key="5">
    <source>
        <dbReference type="Proteomes" id="UP000282323"/>
    </source>
</evidence>
<dbReference type="Proteomes" id="UP000282323">
    <property type="component" value="Unassembled WGS sequence"/>
</dbReference>
<dbReference type="InterPro" id="IPR036388">
    <property type="entry name" value="WH-like_DNA-bd_sf"/>
</dbReference>
<name>A0A3N6MNZ2_NATCH</name>
<feature type="region of interest" description="Disordered" evidence="1">
    <location>
        <begin position="1"/>
        <end position="23"/>
    </location>
</feature>
<evidence type="ECO:0000256" key="1">
    <source>
        <dbReference type="SAM" id="MobiDB-lite"/>
    </source>
</evidence>
<dbReference type="Gene3D" id="1.10.10.10">
    <property type="entry name" value="Winged helix-like DNA-binding domain superfamily/Winged helix DNA-binding domain"/>
    <property type="match status" value="1"/>
</dbReference>
<dbReference type="InterPro" id="IPR055775">
    <property type="entry name" value="DUF7351"/>
</dbReference>
<feature type="domain" description="DUF7347" evidence="2">
    <location>
        <begin position="16"/>
        <end position="104"/>
    </location>
</feature>
<protein>
    <submittedName>
        <fullName evidence="4">ArsR family transcriptional regulator</fullName>
    </submittedName>
</protein>
<keyword evidence="5" id="KW-1185">Reference proteome</keyword>
<feature type="domain" description="DUF7351" evidence="3">
    <location>
        <begin position="166"/>
        <end position="332"/>
    </location>
</feature>
<dbReference type="RefSeq" id="WP_124193840.1">
    <property type="nucleotide sequence ID" value="NZ_REGA01000001.1"/>
</dbReference>
<dbReference type="AlphaFoldDB" id="A0A3N6MNZ2"/>
<evidence type="ECO:0000313" key="4">
    <source>
        <dbReference type="EMBL" id="RQG97861.1"/>
    </source>
</evidence>